<dbReference type="Proteomes" id="UP000251634">
    <property type="component" value="Unassembled WGS sequence"/>
</dbReference>
<dbReference type="InterPro" id="IPR001789">
    <property type="entry name" value="Sig_transdc_resp-reg_receiver"/>
</dbReference>
<sequence length="239" mass="27088">MAAQTILIAEDDPDIRDGVRILLAGEGYHILEAENGTRALEIFNPEVDLVILDIMMPGMSGLRVCEELRKGSTVPILFLTAKSQESDKLLGLTAGGDDYLPKPFSFAELSARVKALLRRYCVYQGKGQVAAQPENLKLISNGVQLALDCNRVWVEEREVDLTETEYKILRMLMQNPERIFSVEIIYETVWGEPYYYTSNGTVMVHIRNLRTKIEADPQNPKRVCTVWGKGYRFVSEERV</sequence>
<dbReference type="CDD" id="cd00383">
    <property type="entry name" value="trans_reg_C"/>
    <property type="match status" value="1"/>
</dbReference>
<dbReference type="FunFam" id="1.10.10.10:FF:000018">
    <property type="entry name" value="DNA-binding response regulator ResD"/>
    <property type="match status" value="1"/>
</dbReference>
<reference evidence="12 13" key="1">
    <citation type="submission" date="2018-02" db="EMBL/GenBank/DDBJ databases">
        <title>Complete genome sequencing of Faecalibacterium prausnitzii strains isolated from the human gut.</title>
        <authorList>
            <person name="Fitzgerald B.C."/>
            <person name="Shkoporov A.N."/>
            <person name="Ross P.R."/>
            <person name="Hill C."/>
        </authorList>
    </citation>
    <scope>NUCLEOTIDE SEQUENCE [LARGE SCALE GENOMIC DNA]</scope>
    <source>
        <strain evidence="12 13">APC942/8-14-2</strain>
    </source>
</reference>
<evidence type="ECO:0000256" key="8">
    <source>
        <dbReference type="PROSITE-ProRule" id="PRU00169"/>
    </source>
</evidence>
<dbReference type="InterPro" id="IPR039420">
    <property type="entry name" value="WalR-like"/>
</dbReference>
<evidence type="ECO:0000256" key="2">
    <source>
        <dbReference type="ARBA" id="ARBA00022553"/>
    </source>
</evidence>
<dbReference type="InterPro" id="IPR036388">
    <property type="entry name" value="WH-like_DNA-bd_sf"/>
</dbReference>
<dbReference type="PANTHER" id="PTHR48111:SF2">
    <property type="entry name" value="RESPONSE REGULATOR SAER"/>
    <property type="match status" value="1"/>
</dbReference>
<dbReference type="EMBL" id="PRKZ01000003">
    <property type="protein sequence ID" value="RAW50655.1"/>
    <property type="molecule type" value="Genomic_DNA"/>
</dbReference>
<gene>
    <name evidence="12" type="ORF">C4N25_06355</name>
</gene>
<dbReference type="SMART" id="SM00862">
    <property type="entry name" value="Trans_reg_C"/>
    <property type="match status" value="1"/>
</dbReference>
<evidence type="ECO:0000256" key="6">
    <source>
        <dbReference type="ARBA" id="ARBA00023163"/>
    </source>
</evidence>
<dbReference type="PROSITE" id="PS51755">
    <property type="entry name" value="OMPR_PHOB"/>
    <property type="match status" value="1"/>
</dbReference>
<dbReference type="InterPro" id="IPR001867">
    <property type="entry name" value="OmpR/PhoB-type_DNA-bd"/>
</dbReference>
<comment type="function">
    <text evidence="7">May play the central regulatory role in sporulation. It may be an element of the effector pathway responsible for the activation of sporulation genes in response to nutritional stress. Spo0A may act in concert with spo0H (a sigma factor) to control the expression of some genes that are critical to the sporulation process.</text>
</comment>
<dbReference type="GO" id="GO:0000976">
    <property type="term" value="F:transcription cis-regulatory region binding"/>
    <property type="evidence" value="ECO:0007669"/>
    <property type="project" value="TreeGrafter"/>
</dbReference>
<dbReference type="Gene3D" id="3.40.50.2300">
    <property type="match status" value="1"/>
</dbReference>
<dbReference type="CDD" id="cd17574">
    <property type="entry name" value="REC_OmpR"/>
    <property type="match status" value="1"/>
</dbReference>
<evidence type="ECO:0000313" key="12">
    <source>
        <dbReference type="EMBL" id="RAW50655.1"/>
    </source>
</evidence>
<evidence type="ECO:0000256" key="1">
    <source>
        <dbReference type="ARBA" id="ARBA00018672"/>
    </source>
</evidence>
<evidence type="ECO:0000259" key="11">
    <source>
        <dbReference type="PROSITE" id="PS51755"/>
    </source>
</evidence>
<dbReference type="Pfam" id="PF00486">
    <property type="entry name" value="Trans_reg_C"/>
    <property type="match status" value="1"/>
</dbReference>
<dbReference type="Gene3D" id="6.10.250.690">
    <property type="match status" value="1"/>
</dbReference>
<dbReference type="FunFam" id="3.40.50.2300:FF:000001">
    <property type="entry name" value="DNA-binding response regulator PhoB"/>
    <property type="match status" value="1"/>
</dbReference>
<evidence type="ECO:0000256" key="9">
    <source>
        <dbReference type="PROSITE-ProRule" id="PRU01091"/>
    </source>
</evidence>
<dbReference type="GO" id="GO:0032993">
    <property type="term" value="C:protein-DNA complex"/>
    <property type="evidence" value="ECO:0007669"/>
    <property type="project" value="TreeGrafter"/>
</dbReference>
<dbReference type="Pfam" id="PF00072">
    <property type="entry name" value="Response_reg"/>
    <property type="match status" value="1"/>
</dbReference>
<dbReference type="PANTHER" id="PTHR48111">
    <property type="entry name" value="REGULATOR OF RPOS"/>
    <property type="match status" value="1"/>
</dbReference>
<dbReference type="PROSITE" id="PS50110">
    <property type="entry name" value="RESPONSE_REGULATORY"/>
    <property type="match status" value="1"/>
</dbReference>
<feature type="modified residue" description="4-aspartylphosphate" evidence="8">
    <location>
        <position position="53"/>
    </location>
</feature>
<proteinExistence type="predicted"/>
<organism evidence="12 13">
    <name type="scientific">Faecalibacterium prausnitzii</name>
    <dbReference type="NCBI Taxonomy" id="853"/>
    <lineage>
        <taxon>Bacteria</taxon>
        <taxon>Bacillati</taxon>
        <taxon>Bacillota</taxon>
        <taxon>Clostridia</taxon>
        <taxon>Eubacteriales</taxon>
        <taxon>Oscillospiraceae</taxon>
        <taxon>Faecalibacterium</taxon>
    </lineage>
</organism>
<comment type="caution">
    <text evidence="12">The sequence shown here is derived from an EMBL/GenBank/DDBJ whole genome shotgun (WGS) entry which is preliminary data.</text>
</comment>
<feature type="domain" description="OmpR/PhoB-type" evidence="11">
    <location>
        <begin position="134"/>
        <end position="235"/>
    </location>
</feature>
<keyword evidence="3" id="KW-0902">Two-component regulatory system</keyword>
<protein>
    <recommendedName>
        <fullName evidence="1">Stage 0 sporulation protein A homolog</fullName>
    </recommendedName>
</protein>
<evidence type="ECO:0000256" key="4">
    <source>
        <dbReference type="ARBA" id="ARBA00023015"/>
    </source>
</evidence>
<dbReference type="AlphaFoldDB" id="A0A329TMP3"/>
<dbReference type="Gene3D" id="1.10.10.10">
    <property type="entry name" value="Winged helix-like DNA-binding domain superfamily/Winged helix DNA-binding domain"/>
    <property type="match status" value="1"/>
</dbReference>
<keyword evidence="6" id="KW-0804">Transcription</keyword>
<evidence type="ECO:0000313" key="13">
    <source>
        <dbReference type="Proteomes" id="UP000251634"/>
    </source>
</evidence>
<dbReference type="SUPFAM" id="SSF52172">
    <property type="entry name" value="CheY-like"/>
    <property type="match status" value="1"/>
</dbReference>
<name>A0A329TMP3_9FIRM</name>
<dbReference type="SMART" id="SM00448">
    <property type="entry name" value="REC"/>
    <property type="match status" value="1"/>
</dbReference>
<dbReference type="InterPro" id="IPR016032">
    <property type="entry name" value="Sig_transdc_resp-reg_C-effctor"/>
</dbReference>
<evidence type="ECO:0000256" key="3">
    <source>
        <dbReference type="ARBA" id="ARBA00023012"/>
    </source>
</evidence>
<dbReference type="GO" id="GO:0005829">
    <property type="term" value="C:cytosol"/>
    <property type="evidence" value="ECO:0007669"/>
    <property type="project" value="TreeGrafter"/>
</dbReference>
<dbReference type="GO" id="GO:0006355">
    <property type="term" value="P:regulation of DNA-templated transcription"/>
    <property type="evidence" value="ECO:0007669"/>
    <property type="project" value="InterPro"/>
</dbReference>
<accession>A0A329TMP3</accession>
<feature type="domain" description="Response regulatory" evidence="10">
    <location>
        <begin position="5"/>
        <end position="117"/>
    </location>
</feature>
<evidence type="ECO:0000259" key="10">
    <source>
        <dbReference type="PROSITE" id="PS50110"/>
    </source>
</evidence>
<keyword evidence="4" id="KW-0805">Transcription regulation</keyword>
<evidence type="ECO:0000256" key="5">
    <source>
        <dbReference type="ARBA" id="ARBA00023125"/>
    </source>
</evidence>
<feature type="DNA-binding region" description="OmpR/PhoB-type" evidence="9">
    <location>
        <begin position="134"/>
        <end position="235"/>
    </location>
</feature>
<keyword evidence="2 8" id="KW-0597">Phosphoprotein</keyword>
<keyword evidence="5 9" id="KW-0238">DNA-binding</keyword>
<evidence type="ECO:0000256" key="7">
    <source>
        <dbReference type="ARBA" id="ARBA00024867"/>
    </source>
</evidence>
<dbReference type="GO" id="GO:0000156">
    <property type="term" value="F:phosphorelay response regulator activity"/>
    <property type="evidence" value="ECO:0007669"/>
    <property type="project" value="TreeGrafter"/>
</dbReference>
<dbReference type="SUPFAM" id="SSF46894">
    <property type="entry name" value="C-terminal effector domain of the bipartite response regulators"/>
    <property type="match status" value="1"/>
</dbReference>
<dbReference type="InterPro" id="IPR011006">
    <property type="entry name" value="CheY-like_superfamily"/>
</dbReference>